<name>A0A1H9MDE2_9EURY</name>
<evidence type="ECO:0008006" key="3">
    <source>
        <dbReference type="Google" id="ProtNLM"/>
    </source>
</evidence>
<proteinExistence type="predicted"/>
<reference evidence="2" key="1">
    <citation type="submission" date="2016-10" db="EMBL/GenBank/DDBJ databases">
        <authorList>
            <person name="Varghese N."/>
            <person name="Submissions S."/>
        </authorList>
    </citation>
    <scope>NUCLEOTIDE SEQUENCE [LARGE SCALE GENOMIC DNA]</scope>
    <source>
        <strain evidence="2">DSM 25055</strain>
    </source>
</reference>
<gene>
    <name evidence="1" type="ORF">SAMN04489841_3311</name>
</gene>
<evidence type="ECO:0000313" key="1">
    <source>
        <dbReference type="EMBL" id="SER21485.1"/>
    </source>
</evidence>
<protein>
    <recommendedName>
        <fullName evidence="3">Small CPxCG-related zinc finger protein</fullName>
    </recommendedName>
</protein>
<dbReference type="RefSeq" id="WP_090619207.1">
    <property type="nucleotide sequence ID" value="NZ_FOFD01000004.1"/>
</dbReference>
<sequence length="82" mass="8451">MSDEADDTADADDEPEGLGEIVVDADVIPASNSPGGREPLRCPRCDTAIALVVSYGPLTHKATPCGCPVPADLLERTDGDSV</sequence>
<keyword evidence="2" id="KW-1185">Reference proteome</keyword>
<accession>A0A1H9MDE2</accession>
<dbReference type="EMBL" id="FOFD01000004">
    <property type="protein sequence ID" value="SER21485.1"/>
    <property type="molecule type" value="Genomic_DNA"/>
</dbReference>
<dbReference type="Proteomes" id="UP000199114">
    <property type="component" value="Unassembled WGS sequence"/>
</dbReference>
<evidence type="ECO:0000313" key="2">
    <source>
        <dbReference type="Proteomes" id="UP000199114"/>
    </source>
</evidence>
<organism evidence="1 2">
    <name type="scientific">Natrinema salaciae</name>
    <dbReference type="NCBI Taxonomy" id="1186196"/>
    <lineage>
        <taxon>Archaea</taxon>
        <taxon>Methanobacteriati</taxon>
        <taxon>Methanobacteriota</taxon>
        <taxon>Stenosarchaea group</taxon>
        <taxon>Halobacteria</taxon>
        <taxon>Halobacteriales</taxon>
        <taxon>Natrialbaceae</taxon>
        <taxon>Natrinema</taxon>
    </lineage>
</organism>
<dbReference type="AlphaFoldDB" id="A0A1H9MDE2"/>
<dbReference type="OrthoDB" id="172699at2157"/>